<dbReference type="AlphaFoldDB" id="W6YQG6"/>
<dbReference type="OrthoDB" id="446635at2759"/>
<dbReference type="HOGENOM" id="CLU_042321_0_0_1"/>
<keyword evidence="2" id="KW-0175">Coiled coil</keyword>
<dbReference type="PANTHER" id="PTHR47845:SF1">
    <property type="entry name" value="NUCLEAR SPECKLE SPLICING REGULATORY PROTEIN 1 HOMOLOG"/>
    <property type="match status" value="1"/>
</dbReference>
<dbReference type="InterPro" id="IPR053246">
    <property type="entry name" value="NS_splicing_regulatory_protein"/>
</dbReference>
<protein>
    <recommendedName>
        <fullName evidence="4">Nuclear speckle splicing regulatory protein 1 N-terminal domain-containing protein</fullName>
    </recommendedName>
</protein>
<dbReference type="EMBL" id="KI964227">
    <property type="protein sequence ID" value="EUC39900.1"/>
    <property type="molecule type" value="Genomic_DNA"/>
</dbReference>
<comment type="similarity">
    <text evidence="1">Belongs to the NSRP1 family.</text>
</comment>
<feature type="region of interest" description="Disordered" evidence="3">
    <location>
        <begin position="309"/>
        <end position="414"/>
    </location>
</feature>
<sequence length="414" mass="45528">MSFKFGLNVKAKGNNPLAKAGAKPGIGTKKKPLFGDDEDDDVKGKAKAVDGVQEIGELSFEDTLASASSEPSKSAPAKQKKGQPPAPPSKKPKPKEDDPTNVAYSASAAEAEKRAQEALEADATIYDYDAAYDAIHARDAEKAAADREDAAQRKPKYMDALFESAEQRKKDQLRARDKLLQREREAEGDEYADKEKFVTGAYKAQQEETRKAEEEEKKRLEEEEDMKKKLGMQGFHKQMLAERERRHQEAMEAAARALKEGVKLPAEETEKEKTDAEIAEELRKQGKKVVLNDDGQVADHRQLLSAGLNVIAKPKPTSTASASSSAATAAPKYTPSHGIHKGGRNAQRERQTAMIAEQIEAANKRKAEEEAEEQAKIERARKSQKTDQDISSAKERYLQRKREAAAAKAAASGK</sequence>
<feature type="compositionally biased region" description="Basic and acidic residues" evidence="3">
    <location>
        <begin position="205"/>
        <end position="228"/>
    </location>
</feature>
<feature type="domain" description="Nuclear speckle splicing regulatory protein 1 N-terminal" evidence="4">
    <location>
        <begin position="112"/>
        <end position="229"/>
    </location>
</feature>
<evidence type="ECO:0000256" key="3">
    <source>
        <dbReference type="SAM" id="MobiDB-lite"/>
    </source>
</evidence>
<accession>W6YQG6</accession>
<dbReference type="InterPro" id="IPR018612">
    <property type="entry name" value="NSRP1_N"/>
</dbReference>
<gene>
    <name evidence="5" type="ORF">COCMIDRAFT_10110</name>
</gene>
<evidence type="ECO:0000313" key="5">
    <source>
        <dbReference type="EMBL" id="EUC39900.1"/>
    </source>
</evidence>
<dbReference type="RefSeq" id="XP_007693584.1">
    <property type="nucleotide sequence ID" value="XM_007695394.1"/>
</dbReference>
<feature type="compositionally biased region" description="Basic and acidic residues" evidence="3">
    <location>
        <begin position="362"/>
        <end position="405"/>
    </location>
</feature>
<evidence type="ECO:0000256" key="1">
    <source>
        <dbReference type="ARBA" id="ARBA00010126"/>
    </source>
</evidence>
<reference evidence="5 6" key="1">
    <citation type="journal article" date="2013" name="PLoS Genet.">
        <title>Comparative genome structure, secondary metabolite, and effector coding capacity across Cochliobolus pathogens.</title>
        <authorList>
            <person name="Condon B.J."/>
            <person name="Leng Y."/>
            <person name="Wu D."/>
            <person name="Bushley K.E."/>
            <person name="Ohm R.A."/>
            <person name="Otillar R."/>
            <person name="Martin J."/>
            <person name="Schackwitz W."/>
            <person name="Grimwood J."/>
            <person name="MohdZainudin N."/>
            <person name="Xue C."/>
            <person name="Wang R."/>
            <person name="Manning V.A."/>
            <person name="Dhillon B."/>
            <person name="Tu Z.J."/>
            <person name="Steffenson B.J."/>
            <person name="Salamov A."/>
            <person name="Sun H."/>
            <person name="Lowry S."/>
            <person name="LaButti K."/>
            <person name="Han J."/>
            <person name="Copeland A."/>
            <person name="Lindquist E."/>
            <person name="Barry K."/>
            <person name="Schmutz J."/>
            <person name="Baker S.E."/>
            <person name="Ciuffetti L.M."/>
            <person name="Grigoriev I.V."/>
            <person name="Zhong S."/>
            <person name="Turgeon B.G."/>
        </authorList>
    </citation>
    <scope>NUCLEOTIDE SEQUENCE [LARGE SCALE GENOMIC DNA]</scope>
    <source>
        <strain evidence="5 6">ATCC 44560</strain>
    </source>
</reference>
<feature type="region of interest" description="Disordered" evidence="3">
    <location>
        <begin position="59"/>
        <end position="116"/>
    </location>
</feature>
<feature type="region of interest" description="Disordered" evidence="3">
    <location>
        <begin position="1"/>
        <end position="45"/>
    </location>
</feature>
<evidence type="ECO:0000313" key="6">
    <source>
        <dbReference type="Proteomes" id="UP000054032"/>
    </source>
</evidence>
<evidence type="ECO:0000256" key="2">
    <source>
        <dbReference type="ARBA" id="ARBA00023054"/>
    </source>
</evidence>
<feature type="compositionally biased region" description="Low complexity" evidence="3">
    <location>
        <begin position="312"/>
        <end position="336"/>
    </location>
</feature>
<feature type="compositionally biased region" description="Basic and acidic residues" evidence="3">
    <location>
        <begin position="181"/>
        <end position="197"/>
    </location>
</feature>
<proteinExistence type="inferred from homology"/>
<dbReference type="Pfam" id="PF09745">
    <property type="entry name" value="NSRP1_N"/>
    <property type="match status" value="1"/>
</dbReference>
<dbReference type="KEGG" id="bor:COCMIDRAFT_10110"/>
<dbReference type="GO" id="GO:0000381">
    <property type="term" value="P:regulation of alternative mRNA splicing, via spliceosome"/>
    <property type="evidence" value="ECO:0007669"/>
    <property type="project" value="InterPro"/>
</dbReference>
<dbReference type="eggNOG" id="KOG2117">
    <property type="taxonomic scope" value="Eukaryota"/>
</dbReference>
<organism evidence="5 6">
    <name type="scientific">Bipolaris oryzae ATCC 44560</name>
    <dbReference type="NCBI Taxonomy" id="930090"/>
    <lineage>
        <taxon>Eukaryota</taxon>
        <taxon>Fungi</taxon>
        <taxon>Dikarya</taxon>
        <taxon>Ascomycota</taxon>
        <taxon>Pezizomycotina</taxon>
        <taxon>Dothideomycetes</taxon>
        <taxon>Pleosporomycetidae</taxon>
        <taxon>Pleosporales</taxon>
        <taxon>Pleosporineae</taxon>
        <taxon>Pleosporaceae</taxon>
        <taxon>Bipolaris</taxon>
    </lineage>
</organism>
<dbReference type="PANTHER" id="PTHR47845">
    <property type="entry name" value="NUCLEAR SPECKLE SPLICING REGULATORY PROTEIN 1 HOMOLOG"/>
    <property type="match status" value="1"/>
</dbReference>
<feature type="compositionally biased region" description="Low complexity" evidence="3">
    <location>
        <begin position="65"/>
        <end position="77"/>
    </location>
</feature>
<dbReference type="Proteomes" id="UP000054032">
    <property type="component" value="Unassembled WGS sequence"/>
</dbReference>
<keyword evidence="6" id="KW-1185">Reference proteome</keyword>
<name>W6YQG6_COCMI</name>
<feature type="region of interest" description="Disordered" evidence="3">
    <location>
        <begin position="181"/>
        <end position="234"/>
    </location>
</feature>
<evidence type="ECO:0000259" key="4">
    <source>
        <dbReference type="Pfam" id="PF09745"/>
    </source>
</evidence>
<dbReference type="STRING" id="930090.W6YQG6"/>
<dbReference type="GeneID" id="19117805"/>